<keyword evidence="3" id="KW-1185">Reference proteome</keyword>
<dbReference type="NCBIfam" id="TIGR03882">
    <property type="entry name" value="cyclo_dehyd_2"/>
    <property type="match status" value="1"/>
</dbReference>
<dbReference type="SUPFAM" id="SSF69572">
    <property type="entry name" value="Activating enzymes of the ubiquitin-like proteins"/>
    <property type="match status" value="1"/>
</dbReference>
<dbReference type="Proteomes" id="UP001596004">
    <property type="component" value="Unassembled WGS sequence"/>
</dbReference>
<dbReference type="PANTHER" id="PTHR37809:SF1">
    <property type="entry name" value="RIBOSOMAL PROTEIN S12 METHYLTHIOTRANSFERASE ACCESSORY FACTOR YCAO"/>
    <property type="match status" value="1"/>
</dbReference>
<dbReference type="Gene3D" id="3.90.930.60">
    <property type="match status" value="1"/>
</dbReference>
<organism evidence="2 3">
    <name type="scientific">Sphaerisporangium dianthi</name>
    <dbReference type="NCBI Taxonomy" id="1436120"/>
    <lineage>
        <taxon>Bacteria</taxon>
        <taxon>Bacillati</taxon>
        <taxon>Actinomycetota</taxon>
        <taxon>Actinomycetes</taxon>
        <taxon>Streptosporangiales</taxon>
        <taxon>Streptosporangiaceae</taxon>
        <taxon>Sphaerisporangium</taxon>
    </lineage>
</organism>
<protein>
    <submittedName>
        <fullName evidence="2">TOMM leader peptide-binding protein</fullName>
    </submittedName>
</protein>
<reference evidence="3" key="1">
    <citation type="journal article" date="2019" name="Int. J. Syst. Evol. Microbiol.">
        <title>The Global Catalogue of Microorganisms (GCM) 10K type strain sequencing project: providing services to taxonomists for standard genome sequencing and annotation.</title>
        <authorList>
            <consortium name="The Broad Institute Genomics Platform"/>
            <consortium name="The Broad Institute Genome Sequencing Center for Infectious Disease"/>
            <person name="Wu L."/>
            <person name="Ma J."/>
        </authorList>
    </citation>
    <scope>NUCLEOTIDE SEQUENCE [LARGE SCALE GENOMIC DNA]</scope>
    <source>
        <strain evidence="3">CGMCC 4.7132</strain>
    </source>
</reference>
<dbReference type="Gene3D" id="3.40.50.720">
    <property type="entry name" value="NAD(P)-binding Rossmann-like Domain"/>
    <property type="match status" value="1"/>
</dbReference>
<dbReference type="NCBIfam" id="TIGR00702">
    <property type="entry name" value="YcaO-type kinase domain"/>
    <property type="match status" value="1"/>
</dbReference>
<dbReference type="PROSITE" id="PS51664">
    <property type="entry name" value="YCAO"/>
    <property type="match status" value="1"/>
</dbReference>
<evidence type="ECO:0000313" key="3">
    <source>
        <dbReference type="Proteomes" id="UP001596004"/>
    </source>
</evidence>
<comment type="caution">
    <text evidence="2">The sequence shown here is derived from an EMBL/GenBank/DDBJ whole genome shotgun (WGS) entry which is preliminary data.</text>
</comment>
<dbReference type="InterPro" id="IPR049274">
    <property type="entry name" value="LynD/TruD_wHTH-like"/>
</dbReference>
<dbReference type="InterPro" id="IPR022291">
    <property type="entry name" value="Bacteriocin_synth_cyclodeHase"/>
</dbReference>
<dbReference type="EMBL" id="JBHSFP010000035">
    <property type="protein sequence ID" value="MFC4535789.1"/>
    <property type="molecule type" value="Genomic_DNA"/>
</dbReference>
<dbReference type="InterPro" id="IPR027624">
    <property type="entry name" value="TOMM_cyclo_SagD"/>
</dbReference>
<evidence type="ECO:0000313" key="2">
    <source>
        <dbReference type="EMBL" id="MFC4535789.1"/>
    </source>
</evidence>
<accession>A0ABV9CTC7</accession>
<dbReference type="PANTHER" id="PTHR37809">
    <property type="entry name" value="RIBOSOMAL PROTEIN S12 METHYLTHIOTRANSFERASE ACCESSORY FACTOR YCAO"/>
    <property type="match status" value="1"/>
</dbReference>
<dbReference type="Pfam" id="PF21084">
    <property type="entry name" value="WHD_DUF4423_like"/>
    <property type="match status" value="1"/>
</dbReference>
<name>A0ABV9CTC7_9ACTN</name>
<dbReference type="Gene3D" id="3.30.1330.230">
    <property type="match status" value="1"/>
</dbReference>
<dbReference type="Gene3D" id="3.30.160.660">
    <property type="match status" value="1"/>
</dbReference>
<dbReference type="InterPro" id="IPR035985">
    <property type="entry name" value="Ubiquitin-activating_enz"/>
</dbReference>
<proteinExistence type="predicted"/>
<feature type="domain" description="YcaO" evidence="1">
    <location>
        <begin position="442"/>
        <end position="813"/>
    </location>
</feature>
<dbReference type="InterPro" id="IPR003776">
    <property type="entry name" value="YcaO-like_dom"/>
</dbReference>
<dbReference type="Pfam" id="PF02624">
    <property type="entry name" value="YcaO"/>
    <property type="match status" value="1"/>
</dbReference>
<gene>
    <name evidence="2" type="ORF">ACFO60_33920</name>
</gene>
<sequence length="813" mass="85543">MVETESGVGVTLAHRRLSTPATGAGHAAPGADDCRTAPACVPTTAAAKVPAAGRAGGAAPSPRIGFKSHLRPEIVPGEAVYLVSARGTTALSGRPAEVLAPLLDGSRSLAEIHEQASRELPAAQVGPVLGRMAKANLIGYRGPAGPADAAAAAYWDLAGLDGGHAPAALAEATVGVLALGHVDMDAVLAACRAAGLAAVPDSGAGEPRGHLTLVVCDDYLDPALAEVNARRLADGRPWLPAKPGGADVWVGPVFRPGAGPCWACLSQRLRGHRRAESCLVSASGAPALPPEASIAPTRGMGLHAVALEAAKWLAGHRHDGQDAVWTLDTLTMTGRHHPLTRRPQCPSCGDPGLVARHVRRPVVPVSRPKEGLGGTGERAASALRVWERFGGLVDPVTGIIGAIRRDPRSPSFLHCYLAGPNLALPVNSLSTARAGLRAQAGGKGVTDLEAKVSALCEAAERYCGSRSGDEPVVLDTYQGLGEAAVHPDACQLFHPRQFRDRERWNAAHPPFQHVPAPFDERAALSWTPVWSLTGERHRLLPTDLLYYRPFSPGGPAPVRADSNGAAAGASLEDAIVQGFLELVERDAVALWWYNRTRQPAVALDSFDDPWVASVRQGLAAMGRETWVLDLTSDLGIPVMAAISRRAGGTAEDIMFGFGAHFDPRVALRRALAELGQLLPVTLGAGGDGGRYATADPGLLAWWTRETVAGHRYLLPDPAQAETTAAARPYSPRADLREDVEHITALARAKGLEVLVLDQTRPDVGLPVVKVVVPGLRHFWARFGEGRLYDVPVALGRLDAPTAYGDLNPIPFFL</sequence>
<evidence type="ECO:0000259" key="1">
    <source>
        <dbReference type="PROSITE" id="PS51664"/>
    </source>
</evidence>
<dbReference type="Gene3D" id="3.30.40.250">
    <property type="match status" value="1"/>
</dbReference>
<dbReference type="RefSeq" id="WP_380849032.1">
    <property type="nucleotide sequence ID" value="NZ_JBHSFP010000035.1"/>
</dbReference>
<dbReference type="NCBIfam" id="TIGR03604">
    <property type="entry name" value="TOMM_cyclo_SagD"/>
    <property type="match status" value="1"/>
</dbReference>